<proteinExistence type="inferred from homology"/>
<evidence type="ECO:0000313" key="4">
    <source>
        <dbReference type="EMBL" id="MET3576199.1"/>
    </source>
</evidence>
<dbReference type="PANTHER" id="PTHR18964:SF149">
    <property type="entry name" value="BIFUNCTIONAL UDP-N-ACETYLGLUCOSAMINE 2-EPIMERASE_N-ACETYLMANNOSAMINE KINASE"/>
    <property type="match status" value="1"/>
</dbReference>
<accession>A0ABV2GD35</accession>
<keyword evidence="4" id="KW-0808">Transferase</keyword>
<comment type="caution">
    <text evidence="4">The sequence shown here is derived from an EMBL/GenBank/DDBJ whole genome shotgun (WGS) entry which is preliminary data.</text>
</comment>
<dbReference type="Pfam" id="PF13412">
    <property type="entry name" value="HTH_24"/>
    <property type="match status" value="1"/>
</dbReference>
<dbReference type="SUPFAM" id="SSF46785">
    <property type="entry name" value="Winged helix' DNA-binding domain"/>
    <property type="match status" value="1"/>
</dbReference>
<comment type="function">
    <text evidence="1">Transcriptional repressor of xylose-utilizing enzymes.</text>
</comment>
<sequence length="387" mass="41757">MQNMNEESNRNRNARQVLQCVQMAGSTTRTEIARRLSLSKPTVSTIIAELIEEGWIVETGSGEASASGGRKPVNLRFNPKKAYCIGVDIGGTKVAVGVTDLKGELESYRTFPTQEHLERDLFGTIREKVEEMKKELSIGDGQILGLGAGVPGVTNVQTGVVEEAPALRWKNFPVRMKLEELFPFPVYVDNDVNIGALGEHWKGLGRDKRNLIFIAVGTGIGSGIILNGQLFRGSHYSAGEIGYMVTDRTLSKKYEASFEGYGFLESMAGGTSVGISLSRRLGRPVSAREAFELYRSGDPAAVEELGTALQHLGIAIANYVSILDPELIILGGGLAQSFDVIHPVVSDIVKQHAPKECEIVKTASGSEAGVIGAVALLLKEHEGIYNI</sequence>
<dbReference type="RefSeq" id="WP_354198030.1">
    <property type="nucleotide sequence ID" value="NZ_JBEPLW010000017.1"/>
</dbReference>
<reference evidence="4 5" key="1">
    <citation type="submission" date="2024-06" db="EMBL/GenBank/DDBJ databases">
        <title>Genomic Encyclopedia of Type Strains, Phase IV (KMG-IV): sequencing the most valuable type-strain genomes for metagenomic binning, comparative biology and taxonomic classification.</title>
        <authorList>
            <person name="Goeker M."/>
        </authorList>
    </citation>
    <scope>NUCLEOTIDE SEQUENCE [LARGE SCALE GENOMIC DNA]</scope>
    <source>
        <strain evidence="4 5">DSM 26128</strain>
    </source>
</reference>
<evidence type="ECO:0000256" key="1">
    <source>
        <dbReference type="ARBA" id="ARBA00002486"/>
    </source>
</evidence>
<dbReference type="Gene3D" id="1.10.10.10">
    <property type="entry name" value="Winged helix-like DNA-binding domain superfamily/Winged helix DNA-binding domain"/>
    <property type="match status" value="1"/>
</dbReference>
<dbReference type="InterPro" id="IPR036390">
    <property type="entry name" value="WH_DNA-bd_sf"/>
</dbReference>
<dbReference type="CDD" id="cd23763">
    <property type="entry name" value="ASKHA_ATPase_ROK"/>
    <property type="match status" value="1"/>
</dbReference>
<evidence type="ECO:0000313" key="5">
    <source>
        <dbReference type="Proteomes" id="UP001549099"/>
    </source>
</evidence>
<evidence type="ECO:0000256" key="3">
    <source>
        <dbReference type="ARBA" id="ARBA00022629"/>
    </source>
</evidence>
<dbReference type="SUPFAM" id="SSF53067">
    <property type="entry name" value="Actin-like ATPase domain"/>
    <property type="match status" value="1"/>
</dbReference>
<protein>
    <submittedName>
        <fullName evidence="4">Glucokinase</fullName>
        <ecNumber evidence="4">2.7.1.2</ecNumber>
    </submittedName>
</protein>
<dbReference type="PANTHER" id="PTHR18964">
    <property type="entry name" value="ROK (REPRESSOR, ORF, KINASE) FAMILY"/>
    <property type="match status" value="1"/>
</dbReference>
<gene>
    <name evidence="4" type="ORF">ABID49_002114</name>
</gene>
<dbReference type="EMBL" id="JBEPLW010000017">
    <property type="protein sequence ID" value="MET3576199.1"/>
    <property type="molecule type" value="Genomic_DNA"/>
</dbReference>
<keyword evidence="3" id="KW-0119">Carbohydrate metabolism</keyword>
<dbReference type="InterPro" id="IPR036388">
    <property type="entry name" value="WH-like_DNA-bd_sf"/>
</dbReference>
<name>A0ABV2GD35_9BACL</name>
<evidence type="ECO:0000256" key="2">
    <source>
        <dbReference type="ARBA" id="ARBA00006479"/>
    </source>
</evidence>
<dbReference type="EC" id="2.7.1.2" evidence="4"/>
<dbReference type="Pfam" id="PF00480">
    <property type="entry name" value="ROK"/>
    <property type="match status" value="1"/>
</dbReference>
<organism evidence="4 5">
    <name type="scientific">Bhargavaea ullalensis</name>
    <dbReference type="NCBI Taxonomy" id="1265685"/>
    <lineage>
        <taxon>Bacteria</taxon>
        <taxon>Bacillati</taxon>
        <taxon>Bacillota</taxon>
        <taxon>Bacilli</taxon>
        <taxon>Bacillales</taxon>
        <taxon>Caryophanaceae</taxon>
        <taxon>Bhargavaea</taxon>
    </lineage>
</organism>
<dbReference type="InterPro" id="IPR043129">
    <property type="entry name" value="ATPase_NBD"/>
</dbReference>
<dbReference type="InterPro" id="IPR000600">
    <property type="entry name" value="ROK"/>
</dbReference>
<keyword evidence="3" id="KW-0859">Xylose metabolism</keyword>
<dbReference type="Proteomes" id="UP001549099">
    <property type="component" value="Unassembled WGS sequence"/>
</dbReference>
<dbReference type="Gene3D" id="3.30.420.40">
    <property type="match status" value="2"/>
</dbReference>
<keyword evidence="5" id="KW-1185">Reference proteome</keyword>
<dbReference type="GO" id="GO:0004340">
    <property type="term" value="F:glucokinase activity"/>
    <property type="evidence" value="ECO:0007669"/>
    <property type="project" value="UniProtKB-EC"/>
</dbReference>
<comment type="similarity">
    <text evidence="2">Belongs to the ROK (NagC/XylR) family.</text>
</comment>